<proteinExistence type="predicted"/>
<name>A0A9D1EHG5_9FIRM</name>
<dbReference type="InterPro" id="IPR050798">
    <property type="entry name" value="YhaM_exoribonuc/phosphodiest"/>
</dbReference>
<dbReference type="InterPro" id="IPR003607">
    <property type="entry name" value="HD/PDEase_dom"/>
</dbReference>
<accession>A0A9D1EHG5</accession>
<evidence type="ECO:0000256" key="1">
    <source>
        <dbReference type="ARBA" id="ARBA00022801"/>
    </source>
</evidence>
<sequence>MKYLKDLHEGMRVSSIYLCKHRQSAVTKNGKPYENVILQDKTGTLDAKIWEPNSQGIDDFDSLDYIEVMGDVTSFAGALQMSIKRARRVQEGEYDPADYLPVTDKNIDELYQTLLKYVQTVKNPWLLKLLQSFFVEDADFIKKFRFSSAAKSVHHGFVGGLLEHTVSVAHLCEFFSRRYAILNHDLLITAALCHDIGKTRELSAFPENDYTDEGQLLGHIMMGSQMLHDRAREIPGFPEKLERELIHCVLAHHGELEYGSPKKPALAEAVALNMADNTDAKLETLTELFRAALPQEEWLGYNRLFESNLRRTGQ</sequence>
<dbReference type="Gene3D" id="1.10.3210.10">
    <property type="entry name" value="Hypothetical protein af1432"/>
    <property type="match status" value="1"/>
</dbReference>
<dbReference type="EMBL" id="DVHU01000012">
    <property type="protein sequence ID" value="HIR92048.1"/>
    <property type="molecule type" value="Genomic_DNA"/>
</dbReference>
<reference evidence="3" key="2">
    <citation type="journal article" date="2021" name="PeerJ">
        <title>Extensive microbial diversity within the chicken gut microbiome revealed by metagenomics and culture.</title>
        <authorList>
            <person name="Gilroy R."/>
            <person name="Ravi A."/>
            <person name="Getino M."/>
            <person name="Pursley I."/>
            <person name="Horton D.L."/>
            <person name="Alikhan N.F."/>
            <person name="Baker D."/>
            <person name="Gharbi K."/>
            <person name="Hall N."/>
            <person name="Watson M."/>
            <person name="Adriaenssens E.M."/>
            <person name="Foster-Nyarko E."/>
            <person name="Jarju S."/>
            <person name="Secka A."/>
            <person name="Antonio M."/>
            <person name="Oren A."/>
            <person name="Chaudhuri R.R."/>
            <person name="La Ragione R."/>
            <person name="Hildebrand F."/>
            <person name="Pallen M.J."/>
        </authorList>
    </citation>
    <scope>NUCLEOTIDE SEQUENCE</scope>
    <source>
        <strain evidence="3">ChiSxjej1B13-7041</strain>
    </source>
</reference>
<gene>
    <name evidence="3" type="ORF">IAB98_01330</name>
</gene>
<dbReference type="PROSITE" id="PS51831">
    <property type="entry name" value="HD"/>
    <property type="match status" value="1"/>
</dbReference>
<reference evidence="3" key="1">
    <citation type="submission" date="2020-10" db="EMBL/GenBank/DDBJ databases">
        <authorList>
            <person name="Gilroy R."/>
        </authorList>
    </citation>
    <scope>NUCLEOTIDE SEQUENCE</scope>
    <source>
        <strain evidence="3">ChiSxjej1B13-7041</strain>
    </source>
</reference>
<dbReference type="GO" id="GO:0016787">
    <property type="term" value="F:hydrolase activity"/>
    <property type="evidence" value="ECO:0007669"/>
    <property type="project" value="UniProtKB-KW"/>
</dbReference>
<dbReference type="Gene3D" id="2.40.50.140">
    <property type="entry name" value="Nucleic acid-binding proteins"/>
    <property type="match status" value="1"/>
</dbReference>
<dbReference type="Pfam" id="PF01966">
    <property type="entry name" value="HD"/>
    <property type="match status" value="1"/>
</dbReference>
<dbReference type="SMART" id="SM00471">
    <property type="entry name" value="HDc"/>
    <property type="match status" value="1"/>
</dbReference>
<protein>
    <submittedName>
        <fullName evidence="3">HD domain-containing protein</fullName>
    </submittedName>
</protein>
<dbReference type="GO" id="GO:0031125">
    <property type="term" value="P:rRNA 3'-end processing"/>
    <property type="evidence" value="ECO:0007669"/>
    <property type="project" value="TreeGrafter"/>
</dbReference>
<dbReference type="InterPro" id="IPR006674">
    <property type="entry name" value="HD_domain"/>
</dbReference>
<dbReference type="PANTHER" id="PTHR37294:SF1">
    <property type="entry name" value="3'-5' EXORIBONUCLEASE YHAM"/>
    <property type="match status" value="1"/>
</dbReference>
<feature type="domain" description="HD" evidence="2">
    <location>
        <begin position="161"/>
        <end position="281"/>
    </location>
</feature>
<evidence type="ECO:0000259" key="2">
    <source>
        <dbReference type="PROSITE" id="PS51831"/>
    </source>
</evidence>
<dbReference type="CDD" id="cd04492">
    <property type="entry name" value="YhaM_OBF_like"/>
    <property type="match status" value="1"/>
</dbReference>
<evidence type="ECO:0000313" key="4">
    <source>
        <dbReference type="Proteomes" id="UP000886841"/>
    </source>
</evidence>
<evidence type="ECO:0000313" key="3">
    <source>
        <dbReference type="EMBL" id="HIR92048.1"/>
    </source>
</evidence>
<dbReference type="PANTHER" id="PTHR37294">
    <property type="entry name" value="3'-5' EXORIBONUCLEASE YHAM"/>
    <property type="match status" value="1"/>
</dbReference>
<keyword evidence="1" id="KW-0378">Hydrolase</keyword>
<dbReference type="InterPro" id="IPR006675">
    <property type="entry name" value="HDIG_dom"/>
</dbReference>
<dbReference type="Proteomes" id="UP000886841">
    <property type="component" value="Unassembled WGS sequence"/>
</dbReference>
<dbReference type="AlphaFoldDB" id="A0A9D1EHG5"/>
<organism evidence="3 4">
    <name type="scientific">Candidatus Egerieimonas intestinavium</name>
    <dbReference type="NCBI Taxonomy" id="2840777"/>
    <lineage>
        <taxon>Bacteria</taxon>
        <taxon>Bacillati</taxon>
        <taxon>Bacillota</taxon>
        <taxon>Clostridia</taxon>
        <taxon>Lachnospirales</taxon>
        <taxon>Lachnospiraceae</taxon>
        <taxon>Lachnospiraceae incertae sedis</taxon>
        <taxon>Candidatus Egerieimonas</taxon>
    </lineage>
</organism>
<comment type="caution">
    <text evidence="3">The sequence shown here is derived from an EMBL/GenBank/DDBJ whole genome shotgun (WGS) entry which is preliminary data.</text>
</comment>
<dbReference type="InterPro" id="IPR012340">
    <property type="entry name" value="NA-bd_OB-fold"/>
</dbReference>
<dbReference type="NCBIfam" id="TIGR00277">
    <property type="entry name" value="HDIG"/>
    <property type="match status" value="1"/>
</dbReference>
<dbReference type="CDD" id="cd00077">
    <property type="entry name" value="HDc"/>
    <property type="match status" value="1"/>
</dbReference>
<dbReference type="SUPFAM" id="SSF109604">
    <property type="entry name" value="HD-domain/PDEase-like"/>
    <property type="match status" value="1"/>
</dbReference>